<name>A0A9C5ZHD1_9MUSC</name>
<keyword evidence="1" id="KW-1185">Reference proteome</keyword>
<gene>
    <name evidence="2" type="primary">LOC119641517</name>
</gene>
<organism evidence="1 2">
    <name type="scientific">Glossina fuscipes</name>
    <dbReference type="NCBI Taxonomy" id="7396"/>
    <lineage>
        <taxon>Eukaryota</taxon>
        <taxon>Metazoa</taxon>
        <taxon>Ecdysozoa</taxon>
        <taxon>Arthropoda</taxon>
        <taxon>Hexapoda</taxon>
        <taxon>Insecta</taxon>
        <taxon>Pterygota</taxon>
        <taxon>Neoptera</taxon>
        <taxon>Endopterygota</taxon>
        <taxon>Diptera</taxon>
        <taxon>Brachycera</taxon>
        <taxon>Muscomorpha</taxon>
        <taxon>Hippoboscoidea</taxon>
        <taxon>Glossinidae</taxon>
        <taxon>Glossina</taxon>
    </lineage>
</organism>
<reference evidence="2" key="1">
    <citation type="submission" date="2025-08" db="UniProtKB">
        <authorList>
            <consortium name="RefSeq"/>
        </authorList>
    </citation>
    <scope>IDENTIFICATION</scope>
    <source>
        <tissue evidence="2">Whole body pupa</tissue>
    </source>
</reference>
<dbReference type="RefSeq" id="XP_037896174.1">
    <property type="nucleotide sequence ID" value="XM_038040246.1"/>
</dbReference>
<dbReference type="Proteomes" id="UP000092443">
    <property type="component" value="Unplaced"/>
</dbReference>
<dbReference type="AlphaFoldDB" id="A0A9C5ZHD1"/>
<dbReference type="GeneID" id="119641517"/>
<accession>A0A9C5ZHD1</accession>
<proteinExistence type="predicted"/>
<sequence length="337" mass="38949">MANFETYQVTEPALNTINNFIIIMNDLLEAYPGITIHAYRVSQDLLQKFFCKMAPGRRKRTRPVEDVMKLGTRLMKQQLEFWGGGSRTDKDYELIKNLNYKTPAQAEDEFLHYDLNGVPYKVAAKRLTLNEAEYFRLLTGYGIAQYIREQLKCQACLNDLTITKEEACSGIDGMLVANIQEHDEILANKNLEPEFPRLDVLNVFLEALGIYLEIIKFHMVERNIGKRTQATILKQLDFFKEKGSCRNGRSHRTNLLGSIIHLLLIEKNWIQKRVKNVSTFCSRGRPLAQSNPAIRSPPHIDEDSLHAKDQKACFLLHLHSSRFSSMRYFHRPMMSAH</sequence>
<evidence type="ECO:0000313" key="2">
    <source>
        <dbReference type="RefSeq" id="XP_037896174.1"/>
    </source>
</evidence>
<evidence type="ECO:0000313" key="1">
    <source>
        <dbReference type="Proteomes" id="UP000092443"/>
    </source>
</evidence>
<protein>
    <submittedName>
        <fullName evidence="2">Uncharacterized protein LOC119641517 isoform X2</fullName>
    </submittedName>
</protein>